<protein>
    <submittedName>
        <fullName evidence="2">Uncharacterized protein</fullName>
    </submittedName>
</protein>
<dbReference type="GeneID" id="24164481"/>
<sequence length="253" mass="27997">MTPKNLEKSCNNVQSSGNACSNCSQDKKYCCNFSEIIINQILELQSAYFKWANTINTVIKNAHKVNVVTFTQAINKELKTVLTNISKETPSVNDKPDTLNGKVVKALQEISTILKEIQKIQETNFIAVSDIKNALNLKCFFNSASNSEAKRTCLSFSLPQTVSETLTLIRSLQFSLFSIKQQSMAPKSASSSHNDAKKNNADNKNADNKNADKNNTNKNINNKNANEKSAENKNTEKADANVTSDVSSEDFQN</sequence>
<dbReference type="RefSeq" id="XP_001246817.2">
    <property type="nucleotide sequence ID" value="XM_001246816.2"/>
</dbReference>
<evidence type="ECO:0000313" key="3">
    <source>
        <dbReference type="Proteomes" id="UP000001261"/>
    </source>
</evidence>
<feature type="compositionally biased region" description="Basic and acidic residues" evidence="1">
    <location>
        <begin position="225"/>
        <end position="239"/>
    </location>
</feature>
<dbReference type="AlphaFoldDB" id="J3KHB7"/>
<gene>
    <name evidence="2" type="ORF">CIMG_12854</name>
</gene>
<reference evidence="3" key="2">
    <citation type="journal article" date="2010" name="Genome Res.">
        <title>Population genomic sequencing of Coccidioides fungi reveals recent hybridization and transposon control.</title>
        <authorList>
            <person name="Neafsey D.E."/>
            <person name="Barker B.M."/>
            <person name="Sharpton T.J."/>
            <person name="Stajich J.E."/>
            <person name="Park D.J."/>
            <person name="Whiston E."/>
            <person name="Hung C.-Y."/>
            <person name="McMahan C."/>
            <person name="White J."/>
            <person name="Sykes S."/>
            <person name="Heiman D."/>
            <person name="Young S."/>
            <person name="Zeng Q."/>
            <person name="Abouelleil A."/>
            <person name="Aftuck L."/>
            <person name="Bessette D."/>
            <person name="Brown A."/>
            <person name="FitzGerald M."/>
            <person name="Lui A."/>
            <person name="Macdonald J.P."/>
            <person name="Priest M."/>
            <person name="Orbach M.J."/>
            <person name="Galgiani J.N."/>
            <person name="Kirkland T.N."/>
            <person name="Cole G.T."/>
            <person name="Birren B.W."/>
            <person name="Henn M.R."/>
            <person name="Taylor J.W."/>
            <person name="Rounsley S.D."/>
        </authorList>
    </citation>
    <scope>GENOME REANNOTATION</scope>
    <source>
        <strain evidence="3">RS</strain>
    </source>
</reference>
<evidence type="ECO:0000313" key="2">
    <source>
        <dbReference type="EMBL" id="EAS35234.3"/>
    </source>
</evidence>
<evidence type="ECO:0000256" key="1">
    <source>
        <dbReference type="SAM" id="MobiDB-lite"/>
    </source>
</evidence>
<feature type="compositionally biased region" description="Low complexity" evidence="1">
    <location>
        <begin position="213"/>
        <end position="224"/>
    </location>
</feature>
<organism evidence="2 3">
    <name type="scientific">Coccidioides immitis (strain RS)</name>
    <name type="common">Valley fever fungus</name>
    <dbReference type="NCBI Taxonomy" id="246410"/>
    <lineage>
        <taxon>Eukaryota</taxon>
        <taxon>Fungi</taxon>
        <taxon>Dikarya</taxon>
        <taxon>Ascomycota</taxon>
        <taxon>Pezizomycotina</taxon>
        <taxon>Eurotiomycetes</taxon>
        <taxon>Eurotiomycetidae</taxon>
        <taxon>Onygenales</taxon>
        <taxon>Onygenaceae</taxon>
        <taxon>Coccidioides</taxon>
    </lineage>
</organism>
<feature type="region of interest" description="Disordered" evidence="1">
    <location>
        <begin position="184"/>
        <end position="253"/>
    </location>
</feature>
<feature type="compositionally biased region" description="Polar residues" evidence="1">
    <location>
        <begin position="241"/>
        <end position="253"/>
    </location>
</feature>
<reference evidence="3" key="1">
    <citation type="journal article" date="2009" name="Genome Res.">
        <title>Comparative genomic analyses of the human fungal pathogens Coccidioides and their relatives.</title>
        <authorList>
            <person name="Sharpton T.J."/>
            <person name="Stajich J.E."/>
            <person name="Rounsley S.D."/>
            <person name="Gardner M.J."/>
            <person name="Wortman J.R."/>
            <person name="Jordar V.S."/>
            <person name="Maiti R."/>
            <person name="Kodira C.D."/>
            <person name="Neafsey D.E."/>
            <person name="Zeng Q."/>
            <person name="Hung C.-Y."/>
            <person name="McMahan C."/>
            <person name="Muszewska A."/>
            <person name="Grynberg M."/>
            <person name="Mandel M.A."/>
            <person name="Kellner E.M."/>
            <person name="Barker B.M."/>
            <person name="Galgiani J.N."/>
            <person name="Orbach M.J."/>
            <person name="Kirkland T.N."/>
            <person name="Cole G.T."/>
            <person name="Henn M.R."/>
            <person name="Birren B.W."/>
            <person name="Taylor J.W."/>
        </authorList>
    </citation>
    <scope>NUCLEOTIDE SEQUENCE [LARGE SCALE GENOMIC DNA]</scope>
    <source>
        <strain evidence="3">RS</strain>
    </source>
</reference>
<name>J3KHB7_COCIM</name>
<dbReference type="KEGG" id="cim:CIMG_12854"/>
<dbReference type="EMBL" id="GG704911">
    <property type="protein sequence ID" value="EAS35234.3"/>
    <property type="molecule type" value="Genomic_DNA"/>
</dbReference>
<proteinExistence type="predicted"/>
<feature type="compositionally biased region" description="Polar residues" evidence="1">
    <location>
        <begin position="184"/>
        <end position="193"/>
    </location>
</feature>
<keyword evidence="3" id="KW-1185">Reference proteome</keyword>
<accession>J3KHB7</accession>
<dbReference type="OrthoDB" id="4211012at2759"/>
<dbReference type="VEuPathDB" id="FungiDB:CIMG_12854"/>
<dbReference type="Proteomes" id="UP000001261">
    <property type="component" value="Unassembled WGS sequence"/>
</dbReference>
<feature type="compositionally biased region" description="Basic and acidic residues" evidence="1">
    <location>
        <begin position="194"/>
        <end position="212"/>
    </location>
</feature>
<dbReference type="InParanoid" id="J3KHB7"/>